<organism evidence="9 10">
    <name type="scientific">Salipaludibacillus keqinensis</name>
    <dbReference type="NCBI Taxonomy" id="2045207"/>
    <lineage>
        <taxon>Bacteria</taxon>
        <taxon>Bacillati</taxon>
        <taxon>Bacillota</taxon>
        <taxon>Bacilli</taxon>
        <taxon>Bacillales</taxon>
        <taxon>Bacillaceae</taxon>
    </lineage>
</organism>
<dbReference type="OrthoDB" id="9801421at2"/>
<protein>
    <recommendedName>
        <fullName evidence="3">prolyl oligopeptidase</fullName>
        <ecNumber evidence="3">3.4.21.26</ecNumber>
    </recommendedName>
</protein>
<dbReference type="InterPro" id="IPR051167">
    <property type="entry name" value="Prolyl_oligopep/macrocyclase"/>
</dbReference>
<dbReference type="InterPro" id="IPR029058">
    <property type="entry name" value="AB_hydrolase_fold"/>
</dbReference>
<dbReference type="GO" id="GO:0070012">
    <property type="term" value="F:oligopeptidase activity"/>
    <property type="evidence" value="ECO:0007669"/>
    <property type="project" value="TreeGrafter"/>
</dbReference>
<evidence type="ECO:0000256" key="5">
    <source>
        <dbReference type="ARBA" id="ARBA00022801"/>
    </source>
</evidence>
<dbReference type="EC" id="3.4.21.26" evidence="3"/>
<dbReference type="EMBL" id="PDOD01000001">
    <property type="protein sequence ID" value="PYZ95364.1"/>
    <property type="molecule type" value="Genomic_DNA"/>
</dbReference>
<evidence type="ECO:0000256" key="4">
    <source>
        <dbReference type="ARBA" id="ARBA00022670"/>
    </source>
</evidence>
<comment type="catalytic activity">
    <reaction evidence="1">
        <text>Hydrolysis of Pro-|-Xaa &gt;&gt; Ala-|-Xaa in oligopeptides.</text>
        <dbReference type="EC" id="3.4.21.26"/>
    </reaction>
</comment>
<sequence>MKKTDTADHIFGQEVRDPFRWLENELDEDTIAWSHTQKEKSSHYFSESETEEEDRKRLTEMWDYPKYFVPVKVKDTLYYQKNDGLQNQASLYMKRGAVNKVILDPNSLSEDGTVALIQTAVSKQGRYLAYSTSEHGSDWQQIRVKDLESGHDLPDKIDHVKFTNIAWTPDEKGFYYSRFDLDEQEGLGNDKYVNKLYYHSLHTFQTEDQLIYEHPENDELLLSPFVTEDGQYLCLHISEGTASANRFYFRRIGAPTQSFLRLFDQQDAEYSFAGNIGSTFFFKTDLNSPKGKIVSINLDDSGEPLIKEIAPENDSVITDAKFANGMFVVTYLKNARHEIHIIRADGQYLHEVTLPQTGSLTGVTCSADDPYVYFGIASFLNPGIIYQYNLDNEGIEEFARSTLSFNTDEYETNQVFYKSKDGTTISMFVTHKKDIVLSGENSVILTGYGGFNISLTPSFNPAVLRWLEKGGVYAVANLRGGGELGEEWHRAGMLQNKQNVFDDFISASEWLIDEGYTNSKKLSIMGGSNGGLLVAASMTQRPDLFGAVICRVPVIDMLRYHKFTIGSYWIPEYGHPENKDHFSFLYRYSPLHNIKQGQLYPSLLVATAESDDRVVPAHAKKFVATLSDQADPSSTLVLRLESKAGHGLGKPTSKVIDEWVDFYTFLDKELE</sequence>
<dbReference type="AlphaFoldDB" id="A0A323TMS5"/>
<dbReference type="Proteomes" id="UP000248214">
    <property type="component" value="Unassembled WGS sequence"/>
</dbReference>
<keyword evidence="6" id="KW-0720">Serine protease</keyword>
<dbReference type="SUPFAM" id="SSF53474">
    <property type="entry name" value="alpha/beta-Hydrolases"/>
    <property type="match status" value="1"/>
</dbReference>
<accession>A0A323TMS5</accession>
<feature type="domain" description="Peptidase S9 prolyl oligopeptidase catalytic" evidence="7">
    <location>
        <begin position="458"/>
        <end position="670"/>
    </location>
</feature>
<reference evidence="9 10" key="1">
    <citation type="submission" date="2017-10" db="EMBL/GenBank/DDBJ databases">
        <title>Bacillus sp. nov., a halophilic bacterium isolated from a Keqin Lake.</title>
        <authorList>
            <person name="Wang H."/>
        </authorList>
    </citation>
    <scope>NUCLEOTIDE SEQUENCE [LARGE SCALE GENOMIC DNA]</scope>
    <source>
        <strain evidence="9 10">KQ-12</strain>
    </source>
</reference>
<evidence type="ECO:0000313" key="9">
    <source>
        <dbReference type="EMBL" id="PYZ95364.1"/>
    </source>
</evidence>
<evidence type="ECO:0000259" key="7">
    <source>
        <dbReference type="Pfam" id="PF00326"/>
    </source>
</evidence>
<evidence type="ECO:0000256" key="2">
    <source>
        <dbReference type="ARBA" id="ARBA00005228"/>
    </source>
</evidence>
<dbReference type="PANTHER" id="PTHR42881">
    <property type="entry name" value="PROLYL ENDOPEPTIDASE"/>
    <property type="match status" value="1"/>
</dbReference>
<comment type="similarity">
    <text evidence="2">Belongs to the peptidase S9A family.</text>
</comment>
<gene>
    <name evidence="9" type="ORF">CR194_06335</name>
</gene>
<dbReference type="InterPro" id="IPR002471">
    <property type="entry name" value="Pept_S9_AS"/>
</dbReference>
<keyword evidence="10" id="KW-1185">Reference proteome</keyword>
<dbReference type="GO" id="GO:0004252">
    <property type="term" value="F:serine-type endopeptidase activity"/>
    <property type="evidence" value="ECO:0007669"/>
    <property type="project" value="UniProtKB-EC"/>
</dbReference>
<dbReference type="Gene3D" id="2.130.10.120">
    <property type="entry name" value="Prolyl oligopeptidase, N-terminal domain"/>
    <property type="match status" value="1"/>
</dbReference>
<dbReference type="PROSITE" id="PS00708">
    <property type="entry name" value="PRO_ENDOPEP_SER"/>
    <property type="match status" value="1"/>
</dbReference>
<dbReference type="InterPro" id="IPR023302">
    <property type="entry name" value="Pept_S9A_N"/>
</dbReference>
<keyword evidence="5" id="KW-0378">Hydrolase</keyword>
<evidence type="ECO:0000256" key="3">
    <source>
        <dbReference type="ARBA" id="ARBA00011897"/>
    </source>
</evidence>
<evidence type="ECO:0000313" key="10">
    <source>
        <dbReference type="Proteomes" id="UP000248214"/>
    </source>
</evidence>
<keyword evidence="4" id="KW-0645">Protease</keyword>
<dbReference type="FunFam" id="3.40.50.1820:FF:000005">
    <property type="entry name" value="Prolyl endopeptidase"/>
    <property type="match status" value="1"/>
</dbReference>
<dbReference type="Gene3D" id="3.40.50.1820">
    <property type="entry name" value="alpha/beta hydrolase"/>
    <property type="match status" value="1"/>
</dbReference>
<comment type="caution">
    <text evidence="9">The sequence shown here is derived from an EMBL/GenBank/DDBJ whole genome shotgun (WGS) entry which is preliminary data.</text>
</comment>
<dbReference type="PANTHER" id="PTHR42881:SF2">
    <property type="entry name" value="PROLYL ENDOPEPTIDASE"/>
    <property type="match status" value="1"/>
</dbReference>
<dbReference type="SUPFAM" id="SSF50993">
    <property type="entry name" value="Peptidase/esterase 'gauge' domain"/>
    <property type="match status" value="1"/>
</dbReference>
<evidence type="ECO:0000256" key="1">
    <source>
        <dbReference type="ARBA" id="ARBA00001070"/>
    </source>
</evidence>
<dbReference type="InterPro" id="IPR001375">
    <property type="entry name" value="Peptidase_S9_cat"/>
</dbReference>
<dbReference type="PRINTS" id="PR00862">
    <property type="entry name" value="PROLIGOPTASE"/>
</dbReference>
<dbReference type="Pfam" id="PF00326">
    <property type="entry name" value="Peptidase_S9"/>
    <property type="match status" value="1"/>
</dbReference>
<dbReference type="GO" id="GO:0005829">
    <property type="term" value="C:cytosol"/>
    <property type="evidence" value="ECO:0007669"/>
    <property type="project" value="TreeGrafter"/>
</dbReference>
<dbReference type="InterPro" id="IPR002470">
    <property type="entry name" value="Peptidase_S9A"/>
</dbReference>
<dbReference type="GO" id="GO:0006508">
    <property type="term" value="P:proteolysis"/>
    <property type="evidence" value="ECO:0007669"/>
    <property type="project" value="UniProtKB-KW"/>
</dbReference>
<feature type="domain" description="Peptidase S9A N-terminal" evidence="8">
    <location>
        <begin position="3"/>
        <end position="395"/>
    </location>
</feature>
<evidence type="ECO:0000256" key="6">
    <source>
        <dbReference type="ARBA" id="ARBA00022825"/>
    </source>
</evidence>
<proteinExistence type="inferred from homology"/>
<dbReference type="Pfam" id="PF02897">
    <property type="entry name" value="Peptidase_S9_N"/>
    <property type="match status" value="1"/>
</dbReference>
<name>A0A323TMS5_9BACI</name>
<evidence type="ECO:0000259" key="8">
    <source>
        <dbReference type="Pfam" id="PF02897"/>
    </source>
</evidence>